<reference evidence="2 3" key="1">
    <citation type="submission" date="2019-02" db="EMBL/GenBank/DDBJ databases">
        <title>Prokaryotic population dynamics and viral predation in marine succession experiment using metagenomics: the confinement effect.</title>
        <authorList>
            <person name="Haro-Moreno J.M."/>
            <person name="Rodriguez-Valera F."/>
            <person name="Lopez-Perez M."/>
        </authorList>
    </citation>
    <scope>NUCLEOTIDE SEQUENCE [LARGE SCALE GENOMIC DNA]</scope>
    <source>
        <strain evidence="2">MED-G162</strain>
    </source>
</reference>
<keyword evidence="1" id="KW-1133">Transmembrane helix</keyword>
<dbReference type="AlphaFoldDB" id="A0A520MW97"/>
<gene>
    <name evidence="2" type="ORF">EVA95_03470</name>
</gene>
<organism evidence="2 3">
    <name type="scientific">SAR86 cluster bacterium</name>
    <dbReference type="NCBI Taxonomy" id="2030880"/>
    <lineage>
        <taxon>Bacteria</taxon>
        <taxon>Pseudomonadati</taxon>
        <taxon>Pseudomonadota</taxon>
        <taxon>Gammaproteobacteria</taxon>
        <taxon>SAR86 cluster</taxon>
    </lineage>
</organism>
<proteinExistence type="predicted"/>
<evidence type="ECO:0000313" key="3">
    <source>
        <dbReference type="Proteomes" id="UP000319384"/>
    </source>
</evidence>
<evidence type="ECO:0000313" key="2">
    <source>
        <dbReference type="EMBL" id="RZO25497.1"/>
    </source>
</evidence>
<name>A0A520MW97_9GAMM</name>
<comment type="caution">
    <text evidence="2">The sequence shown here is derived from an EMBL/GenBank/DDBJ whole genome shotgun (WGS) entry which is preliminary data.</text>
</comment>
<feature type="transmembrane region" description="Helical" evidence="1">
    <location>
        <begin position="105"/>
        <end position="127"/>
    </location>
</feature>
<evidence type="ECO:0000256" key="1">
    <source>
        <dbReference type="SAM" id="Phobius"/>
    </source>
</evidence>
<accession>A0A520MW97</accession>
<keyword evidence="1" id="KW-0472">Membrane</keyword>
<feature type="transmembrane region" description="Helical" evidence="1">
    <location>
        <begin position="64"/>
        <end position="85"/>
    </location>
</feature>
<sequence>MSKYLTTICLILGSILPIVIDTGHTHLLNPDWDEHARVHEVWRLSTNLFIALVGMYILWVKNYLFLAGVLSSCILLGFHIATLSMPLYDGLPVGVGIEEPNPFGIPANIFLFSLLGIIQLISFMFLFKIKSY</sequence>
<dbReference type="Proteomes" id="UP000319384">
    <property type="component" value="Unassembled WGS sequence"/>
</dbReference>
<protein>
    <submittedName>
        <fullName evidence="2">Uncharacterized protein</fullName>
    </submittedName>
</protein>
<feature type="transmembrane region" description="Helical" evidence="1">
    <location>
        <begin position="41"/>
        <end position="59"/>
    </location>
</feature>
<dbReference type="EMBL" id="SHBH01000034">
    <property type="protein sequence ID" value="RZO25497.1"/>
    <property type="molecule type" value="Genomic_DNA"/>
</dbReference>
<keyword evidence="1" id="KW-0812">Transmembrane</keyword>